<dbReference type="Proteomes" id="UP001559025">
    <property type="component" value="Unassembled WGS sequence"/>
</dbReference>
<gene>
    <name evidence="1" type="ORF">V1479_13175</name>
</gene>
<protein>
    <submittedName>
        <fullName evidence="1">Uncharacterized protein</fullName>
    </submittedName>
</protein>
<keyword evidence="2" id="KW-1185">Reference proteome</keyword>
<comment type="caution">
    <text evidence="1">The sequence shown here is derived from an EMBL/GenBank/DDBJ whole genome shotgun (WGS) entry which is preliminary data.</text>
</comment>
<dbReference type="EMBL" id="JAZHFV010000004">
    <property type="protein sequence ID" value="MEX4008260.1"/>
    <property type="molecule type" value="Genomic_DNA"/>
</dbReference>
<reference evidence="1 2" key="1">
    <citation type="submission" date="2024-01" db="EMBL/GenBank/DDBJ databases">
        <title>New evidence supports the origin of RcGTA from prophage.</title>
        <authorList>
            <person name="Xu Y."/>
            <person name="Liu B."/>
            <person name="Chen F."/>
        </authorList>
    </citation>
    <scope>NUCLEOTIDE SEQUENCE [LARGE SCALE GENOMIC DNA]</scope>
    <source>
        <strain evidence="1 2">CBW1107-2</strain>
    </source>
</reference>
<name>A0ABV3WUA7_9HYPH</name>
<dbReference type="RefSeq" id="WP_368803300.1">
    <property type="nucleotide sequence ID" value="NZ_JAZHFV010000004.1"/>
</dbReference>
<evidence type="ECO:0000313" key="2">
    <source>
        <dbReference type="Proteomes" id="UP001559025"/>
    </source>
</evidence>
<organism evidence="1 2">
    <name type="scientific">Neoaquamicrobium sediminum</name>
    <dbReference type="NCBI Taxonomy" id="1849104"/>
    <lineage>
        <taxon>Bacteria</taxon>
        <taxon>Pseudomonadati</taxon>
        <taxon>Pseudomonadota</taxon>
        <taxon>Alphaproteobacteria</taxon>
        <taxon>Hyphomicrobiales</taxon>
        <taxon>Phyllobacteriaceae</taxon>
        <taxon>Neoaquamicrobium</taxon>
    </lineage>
</organism>
<sequence length="202" mass="22937">MAKARKKAKLAKLPKARRRPKVASEVQLPWRGRHNYVLNSQTVLRDVYRLLCAVLADGELAQVARDEHDVLVHLRDQFIEDELVHLLIATAVMNRSHDDHMMGPRQDKAELSFKPVTHACGTLLPDVDKDVAEEVELTFREACNKIIHADHITAETEQREDAAFPVLPQTVILRGTQGKKAWQAILNIPDYARATLVNFRDL</sequence>
<accession>A0ABV3WUA7</accession>
<proteinExistence type="predicted"/>
<evidence type="ECO:0000313" key="1">
    <source>
        <dbReference type="EMBL" id="MEX4008260.1"/>
    </source>
</evidence>